<sequence length="368" mass="41340">MKKVVVLSVHSPLGRTGEEIFEEHMLYSLRDWGYEVRVLRLGQVPGAWKSLMAGLVEPLAGRIERILSLLRPEVVIIQEPLLPLFWSGASRTLWRRYRACGILSRLDFSPEGSLLHQEVLARLKVAASTALSGLVCAHPRIVERVEERCGTKCRVELIPPGFDRLHGRMTELDVKRKAFSDTFEILWVGNVVPHKGLDVLLDALFHLSQQGVRGWHCTIVGSLAVDPSYVLRIQEEISAMGLSRRVDLVGRVDDLSLMDHFERAHTVVLMSNRPEMGLVCGEGLGWGVVPVGSSLLGLREWLPDDVGVWLKPSDARGLYEVLSSWIERRSGFLDYSLRAYETASSLPSWRKSMDRLRSFLGVVGRTSQ</sequence>
<dbReference type="Pfam" id="PF00534">
    <property type="entry name" value="Glycos_transf_1"/>
    <property type="match status" value="1"/>
</dbReference>
<dbReference type="InterPro" id="IPR001296">
    <property type="entry name" value="Glyco_trans_1"/>
</dbReference>
<reference evidence="3 4" key="1">
    <citation type="submission" date="2011-06" db="EMBL/GenBank/DDBJ databases">
        <title>The complete genome of Spirochaeta thermophila DSM 6578.</title>
        <authorList>
            <consortium name="US DOE Joint Genome Institute (JGI-PGF)"/>
            <person name="Lucas S."/>
            <person name="Lapidus A."/>
            <person name="Bruce D."/>
            <person name="Goodwin L."/>
            <person name="Pitluck S."/>
            <person name="Peters L."/>
            <person name="Kyrpides N."/>
            <person name="Mavromatis K."/>
            <person name="Ivanova N."/>
            <person name="Mikailova N."/>
            <person name="Pagani I."/>
            <person name="Chertkov O."/>
            <person name="Detter J.C."/>
            <person name="Tapia R."/>
            <person name="Han C."/>
            <person name="Land M."/>
            <person name="Hauser L."/>
            <person name="Markowitz V."/>
            <person name="Cheng J.-F."/>
            <person name="Hugenholtz P."/>
            <person name="Woyke T."/>
            <person name="Wu D."/>
            <person name="Spring S."/>
            <person name="Merkhoffer B."/>
            <person name="Schneider S."/>
            <person name="Klenk H.-P."/>
            <person name="Eisen J.A."/>
        </authorList>
    </citation>
    <scope>NUCLEOTIDE SEQUENCE [LARGE SCALE GENOMIC DNA]</scope>
    <source>
        <strain evidence="4">ATCC 700085 / DSM 6578 / Z-1203</strain>
    </source>
</reference>
<protein>
    <submittedName>
        <fullName evidence="3">Glycosyl transferase group 1</fullName>
    </submittedName>
</protein>
<dbReference type="CDD" id="cd03801">
    <property type="entry name" value="GT4_PimA-like"/>
    <property type="match status" value="1"/>
</dbReference>
<feature type="domain" description="Glycosyl transferase family 1" evidence="2">
    <location>
        <begin position="174"/>
        <end position="329"/>
    </location>
</feature>
<dbReference type="PANTHER" id="PTHR46401">
    <property type="entry name" value="GLYCOSYLTRANSFERASE WBBK-RELATED"/>
    <property type="match status" value="1"/>
</dbReference>
<accession>G0GFP4</accession>
<gene>
    <name evidence="3" type="ordered locus">Spith_2188</name>
</gene>
<dbReference type="Gene3D" id="3.40.50.2000">
    <property type="entry name" value="Glycogen Phosphorylase B"/>
    <property type="match status" value="2"/>
</dbReference>
<dbReference type="AlphaFoldDB" id="G0GFP4"/>
<dbReference type="GO" id="GO:0016757">
    <property type="term" value="F:glycosyltransferase activity"/>
    <property type="evidence" value="ECO:0007669"/>
    <property type="project" value="InterPro"/>
</dbReference>
<dbReference type="RefSeq" id="WP_014625753.1">
    <property type="nucleotide sequence ID" value="NC_017583.1"/>
</dbReference>
<dbReference type="GO" id="GO:0009103">
    <property type="term" value="P:lipopolysaccharide biosynthetic process"/>
    <property type="evidence" value="ECO:0007669"/>
    <property type="project" value="TreeGrafter"/>
</dbReference>
<evidence type="ECO:0000313" key="4">
    <source>
        <dbReference type="Proteomes" id="UP000007254"/>
    </source>
</evidence>
<keyword evidence="4" id="KW-1185">Reference proteome</keyword>
<evidence type="ECO:0000313" key="3">
    <source>
        <dbReference type="EMBL" id="AEJ62443.1"/>
    </source>
</evidence>
<evidence type="ECO:0000259" key="2">
    <source>
        <dbReference type="Pfam" id="PF00534"/>
    </source>
</evidence>
<dbReference type="Proteomes" id="UP000007254">
    <property type="component" value="Chromosome"/>
</dbReference>
<evidence type="ECO:0000256" key="1">
    <source>
        <dbReference type="ARBA" id="ARBA00022679"/>
    </source>
</evidence>
<organism evidence="3 4">
    <name type="scientific">Winmispira thermophila (strain ATCC 700085 / DSM 6578 / Z-1203)</name>
    <name type="common">Spirochaeta thermophila</name>
    <dbReference type="NCBI Taxonomy" id="869211"/>
    <lineage>
        <taxon>Bacteria</taxon>
        <taxon>Pseudomonadati</taxon>
        <taxon>Spirochaetota</taxon>
        <taxon>Spirochaetia</taxon>
        <taxon>Winmispirales</taxon>
        <taxon>Winmispiraceae</taxon>
        <taxon>Winmispira</taxon>
    </lineage>
</organism>
<proteinExistence type="predicted"/>
<dbReference type="SUPFAM" id="SSF53756">
    <property type="entry name" value="UDP-Glycosyltransferase/glycogen phosphorylase"/>
    <property type="match status" value="1"/>
</dbReference>
<keyword evidence="1 3" id="KW-0808">Transferase</keyword>
<dbReference type="PANTHER" id="PTHR46401:SF2">
    <property type="entry name" value="GLYCOSYLTRANSFERASE WBBK-RELATED"/>
    <property type="match status" value="1"/>
</dbReference>
<dbReference type="EMBL" id="CP002903">
    <property type="protein sequence ID" value="AEJ62443.1"/>
    <property type="molecule type" value="Genomic_DNA"/>
</dbReference>
<dbReference type="HOGENOM" id="CLU_009583_16_1_12"/>
<dbReference type="KEGG" id="stq:Spith_2188"/>
<name>G0GFP4_WINT7</name>
<dbReference type="STRING" id="869211.Spith_2188"/>